<organism evidence="2 3">
    <name type="scientific">Lederbergia ruris</name>
    <dbReference type="NCBI Taxonomy" id="217495"/>
    <lineage>
        <taxon>Bacteria</taxon>
        <taxon>Bacillati</taxon>
        <taxon>Bacillota</taxon>
        <taxon>Bacilli</taxon>
        <taxon>Bacillales</taxon>
        <taxon>Bacillaceae</taxon>
        <taxon>Lederbergia</taxon>
    </lineage>
</organism>
<name>A0ABQ4KFY2_9BACI</name>
<protein>
    <recommendedName>
        <fullName evidence="4">ABC transporter permease</fullName>
    </recommendedName>
</protein>
<feature type="transmembrane region" description="Helical" evidence="1">
    <location>
        <begin position="173"/>
        <end position="196"/>
    </location>
</feature>
<dbReference type="EMBL" id="BORB01000007">
    <property type="protein sequence ID" value="GIN56886.1"/>
    <property type="molecule type" value="Genomic_DNA"/>
</dbReference>
<feature type="transmembrane region" description="Helical" evidence="1">
    <location>
        <begin position="236"/>
        <end position="257"/>
    </location>
</feature>
<feature type="transmembrane region" description="Helical" evidence="1">
    <location>
        <begin position="49"/>
        <end position="69"/>
    </location>
</feature>
<evidence type="ECO:0000256" key="1">
    <source>
        <dbReference type="SAM" id="Phobius"/>
    </source>
</evidence>
<keyword evidence="1" id="KW-0472">Membrane</keyword>
<keyword evidence="3" id="KW-1185">Reference proteome</keyword>
<feature type="transmembrane region" description="Helical" evidence="1">
    <location>
        <begin position="90"/>
        <end position="115"/>
    </location>
</feature>
<evidence type="ECO:0000313" key="2">
    <source>
        <dbReference type="EMBL" id="GIN56886.1"/>
    </source>
</evidence>
<dbReference type="Proteomes" id="UP000679950">
    <property type="component" value="Unassembled WGS sequence"/>
</dbReference>
<keyword evidence="1" id="KW-0812">Transmembrane</keyword>
<gene>
    <name evidence="2" type="primary">yhcE</name>
    <name evidence="2" type="ORF">J8TS2_12050</name>
</gene>
<reference evidence="2 3" key="1">
    <citation type="submission" date="2021-03" db="EMBL/GenBank/DDBJ databases">
        <title>Antimicrobial resistance genes in bacteria isolated from Japanese honey, and their potential for conferring macrolide and lincosamide resistance in the American foulbrood pathogen Paenibacillus larvae.</title>
        <authorList>
            <person name="Okamoto M."/>
            <person name="Kumagai M."/>
            <person name="Kanamori H."/>
            <person name="Takamatsu D."/>
        </authorList>
    </citation>
    <scope>NUCLEOTIDE SEQUENCE [LARGE SCALE GENOMIC DNA]</scope>
    <source>
        <strain evidence="2 3">J8TS2</strain>
    </source>
</reference>
<evidence type="ECO:0000313" key="3">
    <source>
        <dbReference type="Proteomes" id="UP000679950"/>
    </source>
</evidence>
<comment type="caution">
    <text evidence="2">The sequence shown here is derived from an EMBL/GenBank/DDBJ whole genome shotgun (WGS) entry which is preliminary data.</text>
</comment>
<feature type="transmembrane region" description="Helical" evidence="1">
    <location>
        <begin position="135"/>
        <end position="161"/>
    </location>
</feature>
<dbReference type="RefSeq" id="WP_212965807.1">
    <property type="nucleotide sequence ID" value="NZ_BORB01000007.1"/>
</dbReference>
<proteinExistence type="predicted"/>
<accession>A0ABQ4KFY2</accession>
<keyword evidence="1" id="KW-1133">Transmembrane helix</keyword>
<sequence length="263" mass="30150">MQAFWGLFKKDMILLRFWSIAWLICVCLAMVVGFIAADKMGDQSLVVPMYVFAMSIQVLFMPIMLIYVLNLEGKTQMWLYNPQSSWKLIFSKLASVGCFQLISQLLLLGYGFILLKQLMSSDMVTTSANLLPINLIASFHLGIFAVSVYFGVLMLFYWTIYHALAKYPRIQPFRWLVLVGIWIVWNTLETLIARVLGNTPIFSFGLQVNPVPNMHYDKVGKNWSIVQSQEAHNFPITVFILYLLVAIIIFVVSSRLLDKKVEV</sequence>
<feature type="transmembrane region" description="Helical" evidence="1">
    <location>
        <begin position="12"/>
        <end position="37"/>
    </location>
</feature>
<evidence type="ECO:0008006" key="4">
    <source>
        <dbReference type="Google" id="ProtNLM"/>
    </source>
</evidence>